<name>A0A7S2XA24_9EUKA</name>
<evidence type="ECO:0000313" key="2">
    <source>
        <dbReference type="EMBL" id="CAD9754238.1"/>
    </source>
</evidence>
<organism evidence="2">
    <name type="scientific">Lotharella oceanica</name>
    <dbReference type="NCBI Taxonomy" id="641309"/>
    <lineage>
        <taxon>Eukaryota</taxon>
        <taxon>Sar</taxon>
        <taxon>Rhizaria</taxon>
        <taxon>Cercozoa</taxon>
        <taxon>Chlorarachniophyceae</taxon>
        <taxon>Lotharella</taxon>
    </lineage>
</organism>
<feature type="signal peptide" evidence="1">
    <location>
        <begin position="1"/>
        <end position="18"/>
    </location>
</feature>
<dbReference type="AlphaFoldDB" id="A0A7S2XA24"/>
<accession>A0A7S2XA24</accession>
<keyword evidence="1" id="KW-0732">Signal</keyword>
<reference evidence="2" key="1">
    <citation type="submission" date="2021-01" db="EMBL/GenBank/DDBJ databases">
        <authorList>
            <person name="Corre E."/>
            <person name="Pelletier E."/>
            <person name="Niang G."/>
            <person name="Scheremetjew M."/>
            <person name="Finn R."/>
            <person name="Kale V."/>
            <person name="Holt S."/>
            <person name="Cochrane G."/>
            <person name="Meng A."/>
            <person name="Brown T."/>
            <person name="Cohen L."/>
        </authorList>
    </citation>
    <scope>NUCLEOTIDE SEQUENCE</scope>
    <source>
        <strain evidence="2">CCMP622</strain>
    </source>
</reference>
<protein>
    <submittedName>
        <fullName evidence="2">Uncharacterized protein</fullName>
    </submittedName>
</protein>
<feature type="chain" id="PRO_5031504062" evidence="1">
    <location>
        <begin position="19"/>
        <end position="321"/>
    </location>
</feature>
<proteinExistence type="predicted"/>
<evidence type="ECO:0000256" key="1">
    <source>
        <dbReference type="SAM" id="SignalP"/>
    </source>
</evidence>
<sequence>MAASRILFGLLIAGHAQARGKYALPARTRTFLASYRPNGRCQTRRIVRRFATEGTETLPSAIEAQKAGFEDAIGIGKQVASQLQNSNAPEVRGVLDALLGNEAGARGFFVSFLTSDGDDTIADQNPPVELLGDALAQAEEKVVGPLLVMNTVMPTAMVTAHKRSNSDSMAEMSMRVARRASILLEHSPRTRPIVEAAFGAAERAVEENPSPEGGPDEVAYWLRSNHAACLYFATCTFACDLHAWNEAAWHARVRSCSEYVCVLGCTLPRIMRVCMSLYWRECVLCGVWRVVYMLYVWRVWSKVLQQMGIRRRDAEGNCGCT</sequence>
<gene>
    <name evidence="2" type="ORF">LSP00402_LOCUS5110</name>
</gene>
<dbReference type="EMBL" id="HBHP01008196">
    <property type="protein sequence ID" value="CAD9754238.1"/>
    <property type="molecule type" value="Transcribed_RNA"/>
</dbReference>